<gene>
    <name evidence="2" type="ORF">DY000_02024521</name>
</gene>
<dbReference type="EMBL" id="QGKV02000299">
    <property type="protein sequence ID" value="KAF3594268.1"/>
    <property type="molecule type" value="Genomic_DNA"/>
</dbReference>
<sequence>MKGRSIWEQCHHSDSLKSPVFMTFGCSKTLSERPPRATARSRSDPERHYHSDTSRSLVFVMFWNAKNEPGSTYPERHPQVAREETTMERCLRSDTLRLLAKKRPGSDVFGATQPGRS</sequence>
<proteinExistence type="predicted"/>
<protein>
    <submittedName>
        <fullName evidence="2">Uncharacterized protein</fullName>
    </submittedName>
</protein>
<keyword evidence="3" id="KW-1185">Reference proteome</keyword>
<evidence type="ECO:0000313" key="3">
    <source>
        <dbReference type="Proteomes" id="UP000266723"/>
    </source>
</evidence>
<evidence type="ECO:0000313" key="2">
    <source>
        <dbReference type="EMBL" id="KAF3594268.1"/>
    </source>
</evidence>
<organism evidence="2 3">
    <name type="scientific">Brassica cretica</name>
    <name type="common">Mustard</name>
    <dbReference type="NCBI Taxonomy" id="69181"/>
    <lineage>
        <taxon>Eukaryota</taxon>
        <taxon>Viridiplantae</taxon>
        <taxon>Streptophyta</taxon>
        <taxon>Embryophyta</taxon>
        <taxon>Tracheophyta</taxon>
        <taxon>Spermatophyta</taxon>
        <taxon>Magnoliopsida</taxon>
        <taxon>eudicotyledons</taxon>
        <taxon>Gunneridae</taxon>
        <taxon>Pentapetalae</taxon>
        <taxon>rosids</taxon>
        <taxon>malvids</taxon>
        <taxon>Brassicales</taxon>
        <taxon>Brassicaceae</taxon>
        <taxon>Brassiceae</taxon>
        <taxon>Brassica</taxon>
    </lineage>
</organism>
<accession>A0ABQ7EAN4</accession>
<evidence type="ECO:0000256" key="1">
    <source>
        <dbReference type="SAM" id="MobiDB-lite"/>
    </source>
</evidence>
<reference evidence="2 3" key="1">
    <citation type="journal article" date="2020" name="BMC Genomics">
        <title>Intraspecific diversification of the crop wild relative Brassica cretica Lam. using demographic model selection.</title>
        <authorList>
            <person name="Kioukis A."/>
            <person name="Michalopoulou V.A."/>
            <person name="Briers L."/>
            <person name="Pirintsos S."/>
            <person name="Studholme D.J."/>
            <person name="Pavlidis P."/>
            <person name="Sarris P.F."/>
        </authorList>
    </citation>
    <scope>NUCLEOTIDE SEQUENCE [LARGE SCALE GENOMIC DNA]</scope>
    <source>
        <strain evidence="3">cv. PFS-1207/04</strain>
    </source>
</reference>
<feature type="region of interest" description="Disordered" evidence="1">
    <location>
        <begin position="30"/>
        <end position="50"/>
    </location>
</feature>
<name>A0ABQ7EAN4_BRACR</name>
<dbReference type="Proteomes" id="UP000266723">
    <property type="component" value="Unassembled WGS sequence"/>
</dbReference>
<comment type="caution">
    <text evidence="2">The sequence shown here is derived from an EMBL/GenBank/DDBJ whole genome shotgun (WGS) entry which is preliminary data.</text>
</comment>